<dbReference type="AlphaFoldDB" id="A0A133UD06"/>
<dbReference type="SMART" id="SM00382">
    <property type="entry name" value="AAA"/>
    <property type="match status" value="1"/>
</dbReference>
<dbReference type="PROSITE" id="PS00211">
    <property type="entry name" value="ABC_TRANSPORTER_1"/>
    <property type="match status" value="1"/>
</dbReference>
<keyword evidence="4" id="KW-0067">ATP-binding</keyword>
<comment type="caution">
    <text evidence="6">The sequence shown here is derived from an EMBL/GenBank/DDBJ whole genome shotgun (WGS) entry which is preliminary data.</text>
</comment>
<dbReference type="GO" id="GO:0005524">
    <property type="term" value="F:ATP binding"/>
    <property type="evidence" value="ECO:0007669"/>
    <property type="project" value="UniProtKB-KW"/>
</dbReference>
<accession>A0A133UD06</accession>
<feature type="domain" description="ABC transporter" evidence="5">
    <location>
        <begin position="16"/>
        <end position="245"/>
    </location>
</feature>
<dbReference type="EMBL" id="LHXN01000083">
    <property type="protein sequence ID" value="KXA92059.1"/>
    <property type="molecule type" value="Genomic_DNA"/>
</dbReference>
<reference evidence="6 7" key="1">
    <citation type="journal article" date="2016" name="Sci. Rep.">
        <title>Metabolic traits of an uncultured archaeal lineage -MSBL1- from brine pools of the Red Sea.</title>
        <authorList>
            <person name="Mwirichia R."/>
            <person name="Alam I."/>
            <person name="Rashid M."/>
            <person name="Vinu M."/>
            <person name="Ba-Alawi W."/>
            <person name="Anthony Kamau A."/>
            <person name="Kamanda Ngugi D."/>
            <person name="Goker M."/>
            <person name="Klenk H.P."/>
            <person name="Bajic V."/>
            <person name="Stingl U."/>
        </authorList>
    </citation>
    <scope>NUCLEOTIDE SEQUENCE [LARGE SCALE GENOMIC DNA]</scope>
    <source>
        <strain evidence="6">SCGC-AAA259E17</strain>
    </source>
</reference>
<gene>
    <name evidence="6" type="ORF">AKJ64_04135</name>
</gene>
<dbReference type="InterPro" id="IPR003593">
    <property type="entry name" value="AAA+_ATPase"/>
</dbReference>
<dbReference type="Pfam" id="PF00005">
    <property type="entry name" value="ABC_tran"/>
    <property type="match status" value="1"/>
</dbReference>
<evidence type="ECO:0000259" key="5">
    <source>
        <dbReference type="PROSITE" id="PS50893"/>
    </source>
</evidence>
<dbReference type="Proteomes" id="UP000070373">
    <property type="component" value="Unassembled WGS sequence"/>
</dbReference>
<name>A0A133UD06_9EURY</name>
<evidence type="ECO:0000256" key="2">
    <source>
        <dbReference type="ARBA" id="ARBA00022448"/>
    </source>
</evidence>
<dbReference type="InterPro" id="IPR017871">
    <property type="entry name" value="ABC_transporter-like_CS"/>
</dbReference>
<evidence type="ECO:0000313" key="7">
    <source>
        <dbReference type="Proteomes" id="UP000070373"/>
    </source>
</evidence>
<evidence type="ECO:0000256" key="3">
    <source>
        <dbReference type="ARBA" id="ARBA00022741"/>
    </source>
</evidence>
<dbReference type="GO" id="GO:0016887">
    <property type="term" value="F:ATP hydrolysis activity"/>
    <property type="evidence" value="ECO:0007669"/>
    <property type="project" value="InterPro"/>
</dbReference>
<protein>
    <recommendedName>
        <fullName evidence="5">ABC transporter domain-containing protein</fullName>
    </recommendedName>
</protein>
<organism evidence="6 7">
    <name type="scientific">candidate division MSBL1 archaeon SCGC-AAA259E17</name>
    <dbReference type="NCBI Taxonomy" id="1698263"/>
    <lineage>
        <taxon>Archaea</taxon>
        <taxon>Methanobacteriati</taxon>
        <taxon>Methanobacteriota</taxon>
        <taxon>candidate division MSBL1</taxon>
    </lineage>
</organism>
<evidence type="ECO:0000313" key="6">
    <source>
        <dbReference type="EMBL" id="KXA92059.1"/>
    </source>
</evidence>
<dbReference type="PATRIC" id="fig|1698263.3.peg.1264"/>
<sequence>MESESERNAREGQPILVAEDLSKWYGEVIGLNSLNLEITPGITGIVGPNGSGKSTLFKTATGLVRPQTGTVRVMGQEPWSNEKLLSRVGFCPDYDSLNDESTGREFLELVGGLHGMSGGPLDSRIEEVIGIVDMEDAVGRRIGGYSKGMRQKIKLAGSILHDPDLLLLDEPLSGADPKSRRALIEVIKSLHEDRGHDIIVSSHVLYEIERMTHRIALIYRGRRIASGDISEIRGLIDEHPTNIIIEGEGMTALAKRLLDIEQAVSVEFEEGRDGIRIETRHPDEFFGSLTELLVEEGIEIENMYSPDEGLEAVFKYLVEG</sequence>
<dbReference type="Gene3D" id="3.40.50.300">
    <property type="entry name" value="P-loop containing nucleotide triphosphate hydrolases"/>
    <property type="match status" value="1"/>
</dbReference>
<keyword evidence="3" id="KW-0547">Nucleotide-binding</keyword>
<comment type="similarity">
    <text evidence="1">Belongs to the ABC transporter superfamily.</text>
</comment>
<dbReference type="PANTHER" id="PTHR43335:SF11">
    <property type="entry name" value="ABC TRANSPORTER RELATED"/>
    <property type="match status" value="1"/>
</dbReference>
<keyword evidence="2" id="KW-0813">Transport</keyword>
<keyword evidence="7" id="KW-1185">Reference proteome</keyword>
<dbReference type="InterPro" id="IPR027417">
    <property type="entry name" value="P-loop_NTPase"/>
</dbReference>
<dbReference type="PROSITE" id="PS50893">
    <property type="entry name" value="ABC_TRANSPORTER_2"/>
    <property type="match status" value="1"/>
</dbReference>
<dbReference type="InterPro" id="IPR003439">
    <property type="entry name" value="ABC_transporter-like_ATP-bd"/>
</dbReference>
<dbReference type="SUPFAM" id="SSF52540">
    <property type="entry name" value="P-loop containing nucleoside triphosphate hydrolases"/>
    <property type="match status" value="1"/>
</dbReference>
<evidence type="ECO:0000256" key="4">
    <source>
        <dbReference type="ARBA" id="ARBA00022840"/>
    </source>
</evidence>
<proteinExistence type="inferred from homology"/>
<dbReference type="PANTHER" id="PTHR43335">
    <property type="entry name" value="ABC TRANSPORTER, ATP-BINDING PROTEIN"/>
    <property type="match status" value="1"/>
</dbReference>
<evidence type="ECO:0000256" key="1">
    <source>
        <dbReference type="ARBA" id="ARBA00005417"/>
    </source>
</evidence>